<evidence type="ECO:0000256" key="2">
    <source>
        <dbReference type="ARBA" id="ARBA00022801"/>
    </source>
</evidence>
<sequence length="332" mass="37281">MATGGKGALSLLQNYSSDSEGDSGYTSEDDKKRKQEFRNPHERKRKKRRGGGEEEEEDMMVDTPSASSRQSTPHNTLSSTPPQHLPHSTTATTTTHITSSSSRQGSTIPLPDELLQEREDHVDDPRQHQGRVRSFPHERGNWASLLYVPLHLGVYGASFTSLLSSLVSTCRDNQLTLTPSADLHISLSQTLVLHLHLIHPLTQDLRARLGGVTRFSLWLHGLGIYINEERTRTFLGLRVCHGREELHDITAEVDKCLAEYRLPPFYKDGSYHASIAWCVGDATEDLRRLLPQLENVCSQYFSIESDMRTFDIPTLSFKTGNRTHSIPLAPSK</sequence>
<keyword evidence="1 6" id="KW-0540">Nuclease</keyword>
<feature type="compositionally biased region" description="Low complexity" evidence="7">
    <location>
        <begin position="88"/>
        <end position="102"/>
    </location>
</feature>
<keyword evidence="4 6" id="KW-0539">Nucleus</keyword>
<evidence type="ECO:0000256" key="1">
    <source>
        <dbReference type="ARBA" id="ARBA00022722"/>
    </source>
</evidence>
<dbReference type="Proteomes" id="UP001286313">
    <property type="component" value="Unassembled WGS sequence"/>
</dbReference>
<comment type="function">
    <text evidence="6">Phosphodiesterase responsible for the U6 snRNA 3' end processing. Acts as an exoribonuclease (RNase) responsible for trimming the poly(U) tract of the last nucleotides in the pre-U6 snRNA molecule, leading to the formation of mature U6 snRNA.</text>
</comment>
<keyword evidence="2 6" id="KW-0378">Hydrolase</keyword>
<feature type="active site" description="Proton donor/acceptor" evidence="6">
    <location>
        <position position="272"/>
    </location>
</feature>
<gene>
    <name evidence="9" type="ORF">Pcinc_014793</name>
    <name evidence="8" type="ORF">Pcinc_039116</name>
</gene>
<feature type="active site" description="Proton donor/acceptor" evidence="6">
    <location>
        <position position="184"/>
    </location>
</feature>
<accession>A0AAE1BP32</accession>
<protein>
    <recommendedName>
        <fullName evidence="6">U6 snRNA phosphodiesterase</fullName>
        <ecNumber evidence="6">3.1.4.-</ecNumber>
    </recommendedName>
</protein>
<evidence type="ECO:0000256" key="6">
    <source>
        <dbReference type="HAMAP-Rule" id="MF_03040"/>
    </source>
</evidence>
<feature type="compositionally biased region" description="Basic and acidic residues" evidence="7">
    <location>
        <begin position="28"/>
        <end position="40"/>
    </location>
</feature>
<evidence type="ECO:0000256" key="7">
    <source>
        <dbReference type="SAM" id="MobiDB-lite"/>
    </source>
</evidence>
<dbReference type="GO" id="GO:0034477">
    <property type="term" value="P:U6 snRNA 3'-end processing"/>
    <property type="evidence" value="ECO:0007669"/>
    <property type="project" value="UniProtKB-UniRule"/>
</dbReference>
<dbReference type="GO" id="GO:0016829">
    <property type="term" value="F:lyase activity"/>
    <property type="evidence" value="ECO:0007669"/>
    <property type="project" value="UniProtKB-KW"/>
</dbReference>
<dbReference type="PANTHER" id="PTHR13522:SF3">
    <property type="entry name" value="U6 SNRNA PHOSPHODIESTERASE 1"/>
    <property type="match status" value="1"/>
</dbReference>
<comment type="caution">
    <text evidence="8">The sequence shown here is derived from an EMBL/GenBank/DDBJ whole genome shotgun (WGS) entry which is preliminary data.</text>
</comment>
<feature type="compositionally biased region" description="Polar residues" evidence="7">
    <location>
        <begin position="64"/>
        <end position="82"/>
    </location>
</feature>
<dbReference type="AlphaFoldDB" id="A0AAE1BP32"/>
<evidence type="ECO:0000313" key="10">
    <source>
        <dbReference type="Proteomes" id="UP001286313"/>
    </source>
</evidence>
<name>A0AAE1BP32_PETCI</name>
<feature type="region of interest" description="Disordered" evidence="7">
    <location>
        <begin position="1"/>
        <end position="108"/>
    </location>
</feature>
<dbReference type="InterPro" id="IPR027521">
    <property type="entry name" value="Usb1"/>
</dbReference>
<dbReference type="EMBL" id="JAWQEG010006590">
    <property type="protein sequence ID" value="KAK3854401.1"/>
    <property type="molecule type" value="Genomic_DNA"/>
</dbReference>
<evidence type="ECO:0000256" key="4">
    <source>
        <dbReference type="ARBA" id="ARBA00023242"/>
    </source>
</evidence>
<dbReference type="Gene3D" id="3.90.1140.10">
    <property type="entry name" value="Cyclic phosphodiesterase"/>
    <property type="match status" value="1"/>
</dbReference>
<dbReference type="Pfam" id="PF09749">
    <property type="entry name" value="HVSL"/>
    <property type="match status" value="1"/>
</dbReference>
<dbReference type="EMBL" id="JAWQEG010001296">
    <property type="protein sequence ID" value="KAK3880732.1"/>
    <property type="molecule type" value="Genomic_DNA"/>
</dbReference>
<comment type="similarity">
    <text evidence="6">Belongs to the 2H phosphoesterase superfamily. USB1 family.</text>
</comment>
<reference evidence="8" key="1">
    <citation type="submission" date="2023-10" db="EMBL/GenBank/DDBJ databases">
        <title>Genome assemblies of two species of porcelain crab, Petrolisthes cinctipes and Petrolisthes manimaculis (Anomura: Porcellanidae).</title>
        <authorList>
            <person name="Angst P."/>
        </authorList>
    </citation>
    <scope>NUCLEOTIDE SEQUENCE</scope>
    <source>
        <strain evidence="8">PB745_01</strain>
        <tissue evidence="8">Gill</tissue>
    </source>
</reference>
<evidence type="ECO:0000313" key="8">
    <source>
        <dbReference type="EMBL" id="KAK3854401.1"/>
    </source>
</evidence>
<dbReference type="HAMAP" id="MF_03040">
    <property type="entry name" value="USB1"/>
    <property type="match status" value="1"/>
</dbReference>
<evidence type="ECO:0000313" key="9">
    <source>
        <dbReference type="EMBL" id="KAK3880732.1"/>
    </source>
</evidence>
<dbReference type="GO" id="GO:1990838">
    <property type="term" value="F:poly(U)-specific exoribonuclease activity, producing 3' uridine cyclic phosphate ends"/>
    <property type="evidence" value="ECO:0007669"/>
    <property type="project" value="UniProtKB-UniRule"/>
</dbReference>
<dbReference type="PANTHER" id="PTHR13522">
    <property type="entry name" value="U6 SNRNA PHOSPHODIESTERASE 1"/>
    <property type="match status" value="1"/>
</dbReference>
<dbReference type="EC" id="3.1.4.-" evidence="6"/>
<evidence type="ECO:0000256" key="5">
    <source>
        <dbReference type="ARBA" id="ARBA00029300"/>
    </source>
</evidence>
<comment type="subcellular location">
    <subcellularLocation>
        <location evidence="6">Nucleus</location>
    </subcellularLocation>
</comment>
<keyword evidence="3" id="KW-0456">Lyase</keyword>
<organism evidence="8 10">
    <name type="scientific">Petrolisthes cinctipes</name>
    <name type="common">Flat porcelain crab</name>
    <dbReference type="NCBI Taxonomy" id="88211"/>
    <lineage>
        <taxon>Eukaryota</taxon>
        <taxon>Metazoa</taxon>
        <taxon>Ecdysozoa</taxon>
        <taxon>Arthropoda</taxon>
        <taxon>Crustacea</taxon>
        <taxon>Multicrustacea</taxon>
        <taxon>Malacostraca</taxon>
        <taxon>Eumalacostraca</taxon>
        <taxon>Eucarida</taxon>
        <taxon>Decapoda</taxon>
        <taxon>Pleocyemata</taxon>
        <taxon>Anomura</taxon>
        <taxon>Galatheoidea</taxon>
        <taxon>Porcellanidae</taxon>
        <taxon>Petrolisthes</taxon>
    </lineage>
</organism>
<proteinExistence type="inferred from homology"/>
<keyword evidence="10" id="KW-1185">Reference proteome</keyword>
<dbReference type="GO" id="GO:0005634">
    <property type="term" value="C:nucleus"/>
    <property type="evidence" value="ECO:0007669"/>
    <property type="project" value="UniProtKB-SubCell"/>
</dbReference>
<evidence type="ECO:0000256" key="3">
    <source>
        <dbReference type="ARBA" id="ARBA00023239"/>
    </source>
</evidence>
<comment type="catalytic activity">
    <reaction evidence="5">
        <text>a 3'-end uridylyl-uridine-RNA = a 3'-end 2',3'-cyclophospho-uridine-RNA + uridine</text>
        <dbReference type="Rhea" id="RHEA:46052"/>
        <dbReference type="Rhea" id="RHEA-COMP:17384"/>
        <dbReference type="Rhea" id="RHEA-COMP:17385"/>
        <dbReference type="ChEBI" id="CHEBI:16704"/>
        <dbReference type="ChEBI" id="CHEBI:85643"/>
        <dbReference type="ChEBI" id="CHEBI:85644"/>
    </reaction>
    <physiologicalReaction direction="left-to-right" evidence="5">
        <dbReference type="Rhea" id="RHEA:46053"/>
    </physiologicalReaction>
</comment>